<feature type="compositionally biased region" description="Basic residues" evidence="1">
    <location>
        <begin position="28"/>
        <end position="45"/>
    </location>
</feature>
<feature type="region of interest" description="Disordered" evidence="1">
    <location>
        <begin position="1"/>
        <end position="69"/>
    </location>
</feature>
<protein>
    <submittedName>
        <fullName evidence="3">Uncharacterized protein</fullName>
    </submittedName>
</protein>
<dbReference type="EMBL" id="LCWV01000004">
    <property type="protein sequence ID" value="PWI73834.1"/>
    <property type="molecule type" value="Genomic_DNA"/>
</dbReference>
<evidence type="ECO:0000313" key="3">
    <source>
        <dbReference type="EMBL" id="PWI73834.1"/>
    </source>
</evidence>
<evidence type="ECO:0000313" key="5">
    <source>
        <dbReference type="Proteomes" id="UP001287286"/>
    </source>
</evidence>
<evidence type="ECO:0000313" key="2">
    <source>
        <dbReference type="EMBL" id="KAK4087278.1"/>
    </source>
</evidence>
<reference evidence="2 5" key="4">
    <citation type="journal article" date="2024" name="Microbiol. Resour. Announc.">
        <title>Genome annotations for the ascomycete fungi Trichoderma harzianum, Trichoderma aggressivum, and Purpureocillium lilacinum.</title>
        <authorList>
            <person name="Beijen E.P.W."/>
            <person name="Ohm R.A."/>
        </authorList>
    </citation>
    <scope>NUCLEOTIDE SEQUENCE [LARGE SCALE GENOMIC DNA]</scope>
    <source>
        <strain evidence="2 5">CBS 150709</strain>
    </source>
</reference>
<feature type="compositionally biased region" description="Polar residues" evidence="1">
    <location>
        <begin position="60"/>
        <end position="69"/>
    </location>
</feature>
<reference evidence="2" key="3">
    <citation type="submission" date="2023-11" db="EMBL/GenBank/DDBJ databases">
        <authorList>
            <person name="Beijen E."/>
            <person name="Ohm R.A."/>
        </authorList>
    </citation>
    <scope>NUCLEOTIDE SEQUENCE</scope>
    <source>
        <strain evidence="2">CBS 150709</strain>
    </source>
</reference>
<dbReference type="Proteomes" id="UP000245956">
    <property type="component" value="Unassembled WGS sequence"/>
</dbReference>
<dbReference type="Proteomes" id="UP001287286">
    <property type="component" value="Unassembled WGS sequence"/>
</dbReference>
<name>A0A2U3EH40_PURLI</name>
<evidence type="ECO:0000256" key="1">
    <source>
        <dbReference type="SAM" id="MobiDB-lite"/>
    </source>
</evidence>
<reference evidence="3 4" key="2">
    <citation type="journal article" date="2016" name="Front. Microbiol.">
        <title>Genome and transcriptome sequences reveal the specific parasitism of the nematophagous Purpureocillium lilacinum 36-1.</title>
        <authorList>
            <person name="Xie J."/>
            <person name="Li S."/>
            <person name="Mo C."/>
            <person name="Xiao X."/>
            <person name="Peng D."/>
            <person name="Wang G."/>
            <person name="Xiao Y."/>
        </authorList>
    </citation>
    <scope>NUCLEOTIDE SEQUENCE [LARGE SCALE GENOMIC DNA]</scope>
    <source>
        <strain evidence="3 4">36-1</strain>
    </source>
</reference>
<feature type="compositionally biased region" description="Basic residues" evidence="1">
    <location>
        <begin position="1"/>
        <end position="10"/>
    </location>
</feature>
<evidence type="ECO:0000313" key="4">
    <source>
        <dbReference type="Proteomes" id="UP000245956"/>
    </source>
</evidence>
<comment type="caution">
    <text evidence="3">The sequence shown here is derived from an EMBL/GenBank/DDBJ whole genome shotgun (WGS) entry which is preliminary data.</text>
</comment>
<accession>A0A2U3EH40</accession>
<keyword evidence="5" id="KW-1185">Reference proteome</keyword>
<dbReference type="AlphaFoldDB" id="A0A2U3EH40"/>
<organism evidence="3 4">
    <name type="scientific">Purpureocillium lilacinum</name>
    <name type="common">Paecilomyces lilacinus</name>
    <dbReference type="NCBI Taxonomy" id="33203"/>
    <lineage>
        <taxon>Eukaryota</taxon>
        <taxon>Fungi</taxon>
        <taxon>Dikarya</taxon>
        <taxon>Ascomycota</taxon>
        <taxon>Pezizomycotina</taxon>
        <taxon>Sordariomycetes</taxon>
        <taxon>Hypocreomycetidae</taxon>
        <taxon>Hypocreales</taxon>
        <taxon>Ophiocordycipitaceae</taxon>
        <taxon>Purpureocillium</taxon>
    </lineage>
</organism>
<reference evidence="3" key="1">
    <citation type="submission" date="2015-05" db="EMBL/GenBank/DDBJ databases">
        <authorList>
            <person name="Wang D.B."/>
            <person name="Wang M."/>
        </authorList>
    </citation>
    <scope>NUCLEOTIDE SEQUENCE</scope>
    <source>
        <strain evidence="3">36-1</strain>
    </source>
</reference>
<gene>
    <name evidence="3" type="ORF">PCL_09110</name>
    <name evidence="2" type="ORF">Purlil1_8353</name>
</gene>
<proteinExistence type="predicted"/>
<dbReference type="EMBL" id="JAWRVI010000033">
    <property type="protein sequence ID" value="KAK4087278.1"/>
    <property type="molecule type" value="Genomic_DNA"/>
</dbReference>
<sequence>MAPVTRRKNQAAKANDIDEAPPGEAPAARKRTRAAPKATKARKKPRAQEESSSDDEGRASSRNFLANSKKGQSIMDAKLAARKEAEELCKSADKCIPAIEELPAEISAVIARPAGSVQNAGQYNETFIKARECLQSCAEMAKQYQEFNKRPTEIKMPEMGAWRQDIKDLKALNHRAMVVSIQALNSIVMAKAGTDVGRRGNDVEVIASELLEDAMPKNMEETWGGTARKLVKLLGSAAELLPTDCAE</sequence>